<organism evidence="7 8">
    <name type="scientific">Shewanella surugensis</name>
    <dbReference type="NCBI Taxonomy" id="212020"/>
    <lineage>
        <taxon>Bacteria</taxon>
        <taxon>Pseudomonadati</taxon>
        <taxon>Pseudomonadota</taxon>
        <taxon>Gammaproteobacteria</taxon>
        <taxon>Alteromonadales</taxon>
        <taxon>Shewanellaceae</taxon>
        <taxon>Shewanella</taxon>
    </lineage>
</organism>
<reference evidence="7 8" key="1">
    <citation type="submission" date="2022-01" db="EMBL/GenBank/DDBJ databases">
        <title>Whole genome-based taxonomy of the Shewanellaceae.</title>
        <authorList>
            <person name="Martin-Rodriguez A.J."/>
        </authorList>
    </citation>
    <scope>NUCLEOTIDE SEQUENCE [LARGE SCALE GENOMIC DNA]</scope>
    <source>
        <strain evidence="7 8">DSM 17177</strain>
    </source>
</reference>
<keyword evidence="2" id="KW-0479">Metal-binding</keyword>
<keyword evidence="1" id="KW-0001">2Fe-2S</keyword>
<evidence type="ECO:0000256" key="2">
    <source>
        <dbReference type="ARBA" id="ARBA00022723"/>
    </source>
</evidence>
<dbReference type="Gene3D" id="3.90.380.10">
    <property type="entry name" value="Naphthalene 1,2-dioxygenase Alpha Subunit, Chain A, domain 1"/>
    <property type="match status" value="1"/>
</dbReference>
<evidence type="ECO:0000313" key="7">
    <source>
        <dbReference type="EMBL" id="MCL1123430.1"/>
    </source>
</evidence>
<evidence type="ECO:0000256" key="1">
    <source>
        <dbReference type="ARBA" id="ARBA00022714"/>
    </source>
</evidence>
<gene>
    <name evidence="7" type="ORF">L2764_02770</name>
</gene>
<dbReference type="EMBL" id="JAKIKS010000006">
    <property type="protein sequence ID" value="MCL1123430.1"/>
    <property type="molecule type" value="Genomic_DNA"/>
</dbReference>
<feature type="domain" description="Rieske" evidence="6">
    <location>
        <begin position="10"/>
        <end position="113"/>
    </location>
</feature>
<dbReference type="Proteomes" id="UP001203423">
    <property type="component" value="Unassembled WGS sequence"/>
</dbReference>
<evidence type="ECO:0000313" key="8">
    <source>
        <dbReference type="Proteomes" id="UP001203423"/>
    </source>
</evidence>
<dbReference type="PANTHER" id="PTHR21266:SF60">
    <property type="entry name" value="3-KETOSTEROID-9-ALPHA-MONOOXYGENASE, OXYGENASE COMPONENT"/>
    <property type="match status" value="1"/>
</dbReference>
<dbReference type="InterPro" id="IPR017941">
    <property type="entry name" value="Rieske_2Fe-2S"/>
</dbReference>
<dbReference type="SUPFAM" id="SSF55961">
    <property type="entry name" value="Bet v1-like"/>
    <property type="match status" value="1"/>
</dbReference>
<evidence type="ECO:0000256" key="4">
    <source>
        <dbReference type="ARBA" id="ARBA00023004"/>
    </source>
</evidence>
<dbReference type="InterPro" id="IPR050584">
    <property type="entry name" value="Cholesterol_7-desaturase"/>
</dbReference>
<dbReference type="InterPro" id="IPR015881">
    <property type="entry name" value="ARHD_Rieske_2Fe_2S"/>
</dbReference>
<name>A0ABT0L7Q6_9GAMM</name>
<dbReference type="Pfam" id="PF00355">
    <property type="entry name" value="Rieske"/>
    <property type="match status" value="1"/>
</dbReference>
<keyword evidence="7" id="KW-0223">Dioxygenase</keyword>
<dbReference type="PANTHER" id="PTHR21266">
    <property type="entry name" value="IRON-SULFUR DOMAIN CONTAINING PROTEIN"/>
    <property type="match status" value="1"/>
</dbReference>
<protein>
    <submittedName>
        <fullName evidence="7">Aromatic ring-hydroxylating dioxygenase subunit alpha</fullName>
    </submittedName>
</protein>
<dbReference type="Pfam" id="PF19112">
    <property type="entry name" value="VanA_C"/>
    <property type="match status" value="1"/>
</dbReference>
<dbReference type="PROSITE" id="PS51296">
    <property type="entry name" value="RIESKE"/>
    <property type="match status" value="1"/>
</dbReference>
<evidence type="ECO:0000256" key="3">
    <source>
        <dbReference type="ARBA" id="ARBA00023002"/>
    </source>
</evidence>
<keyword evidence="5" id="KW-0411">Iron-sulfur</keyword>
<evidence type="ECO:0000259" key="6">
    <source>
        <dbReference type="PROSITE" id="PS51296"/>
    </source>
</evidence>
<evidence type="ECO:0000256" key="5">
    <source>
        <dbReference type="ARBA" id="ARBA00023014"/>
    </source>
</evidence>
<dbReference type="GO" id="GO:0051213">
    <property type="term" value="F:dioxygenase activity"/>
    <property type="evidence" value="ECO:0007669"/>
    <property type="project" value="UniProtKB-KW"/>
</dbReference>
<dbReference type="InterPro" id="IPR036922">
    <property type="entry name" value="Rieske_2Fe-2S_sf"/>
</dbReference>
<proteinExistence type="predicted"/>
<accession>A0ABT0L7Q6</accession>
<dbReference type="Gene3D" id="2.102.10.10">
    <property type="entry name" value="Rieske [2Fe-2S] iron-sulphur domain"/>
    <property type="match status" value="1"/>
</dbReference>
<comment type="caution">
    <text evidence="7">The sequence shown here is derived from an EMBL/GenBank/DDBJ whole genome shotgun (WGS) entry which is preliminary data.</text>
</comment>
<dbReference type="CDD" id="cd03469">
    <property type="entry name" value="Rieske_RO_Alpha_N"/>
    <property type="match status" value="1"/>
</dbReference>
<dbReference type="RefSeq" id="WP_248938718.1">
    <property type="nucleotide sequence ID" value="NZ_JAKIKS010000006.1"/>
</dbReference>
<dbReference type="SUPFAM" id="SSF50022">
    <property type="entry name" value="ISP domain"/>
    <property type="match status" value="1"/>
</dbReference>
<dbReference type="InterPro" id="IPR044043">
    <property type="entry name" value="VanA_C_cat"/>
</dbReference>
<keyword evidence="3" id="KW-0560">Oxidoreductase</keyword>
<dbReference type="PROSITE" id="PS00570">
    <property type="entry name" value="RING_HYDROXYL_ALPHA"/>
    <property type="match status" value="1"/>
</dbReference>
<keyword evidence="8" id="KW-1185">Reference proteome</keyword>
<keyword evidence="4" id="KW-0408">Iron</keyword>
<sequence length="331" mass="37683">MNTYPSQDHWFPVTQVRKLKKNKPLAVAYYGQSVVLFRDGNKIHALKDQCPHRGVPLSTGCLKQGALECPYHGWTFNGQGQLTSIPGDPHFRAPKHAFIDTYAVCEAHGLIWLSLNQVKHNPPFIPQVHASHIYSTQTGIIEANCVDIAENFLDALHTHTVHTGIIRNNSPKRHACHATITHHANGYQAEYIEEKKQTGLVSRLFGSHIIKGIGRIHASGILELEYYSKKGIALSVVIYLVPETDKKTKLIVRTYAFGHHYLNYLKMWAMFPFQYIAFIQDKRILETQQNALNNNADFKPMITGTDLMRPYIIKAFQNDIQPTHREKQLLL</sequence>